<proteinExistence type="predicted"/>
<dbReference type="InterPro" id="IPR010982">
    <property type="entry name" value="Lambda_DNA-bd_dom_sf"/>
</dbReference>
<evidence type="ECO:0000259" key="1">
    <source>
        <dbReference type="PROSITE" id="PS50943"/>
    </source>
</evidence>
<dbReference type="AlphaFoldDB" id="A0A1I3CQL7"/>
<protein>
    <submittedName>
        <fullName evidence="2">Helix-turn-helix</fullName>
    </submittedName>
</protein>
<dbReference type="PROSITE" id="PS50943">
    <property type="entry name" value="HTH_CROC1"/>
    <property type="match status" value="1"/>
</dbReference>
<feature type="domain" description="HTH cro/C1-type" evidence="1">
    <location>
        <begin position="27"/>
        <end position="81"/>
    </location>
</feature>
<dbReference type="Proteomes" id="UP000198668">
    <property type="component" value="Unassembled WGS sequence"/>
</dbReference>
<dbReference type="EMBL" id="FOQE01000021">
    <property type="protein sequence ID" value="SFH76693.1"/>
    <property type="molecule type" value="Genomic_DNA"/>
</dbReference>
<dbReference type="SMART" id="SM00530">
    <property type="entry name" value="HTH_XRE"/>
    <property type="match status" value="1"/>
</dbReference>
<keyword evidence="3" id="KW-1185">Reference proteome</keyword>
<dbReference type="Gene3D" id="1.10.260.40">
    <property type="entry name" value="lambda repressor-like DNA-binding domains"/>
    <property type="match status" value="1"/>
</dbReference>
<organism evidence="2 3">
    <name type="scientific">Pisciglobus halotolerans</name>
    <dbReference type="NCBI Taxonomy" id="745365"/>
    <lineage>
        <taxon>Bacteria</taxon>
        <taxon>Bacillati</taxon>
        <taxon>Bacillota</taxon>
        <taxon>Bacilli</taxon>
        <taxon>Lactobacillales</taxon>
        <taxon>Carnobacteriaceae</taxon>
    </lineage>
</organism>
<name>A0A1I3CQL7_9LACT</name>
<accession>A0A1I3CQL7</accession>
<reference evidence="2 3" key="1">
    <citation type="submission" date="2016-10" db="EMBL/GenBank/DDBJ databases">
        <authorList>
            <person name="de Groot N.N."/>
        </authorList>
    </citation>
    <scope>NUCLEOTIDE SEQUENCE [LARGE SCALE GENOMIC DNA]</scope>
    <source>
        <strain evidence="2 3">DSM 27630</strain>
    </source>
</reference>
<evidence type="ECO:0000313" key="2">
    <source>
        <dbReference type="EMBL" id="SFH76693.1"/>
    </source>
</evidence>
<dbReference type="CDD" id="cd00093">
    <property type="entry name" value="HTH_XRE"/>
    <property type="match status" value="1"/>
</dbReference>
<sequence length="87" mass="9854">MKWEDLKKDINSISQEDKSILELTALLASVRKEQNITQKELAEKTKVTQAQIARVENLSYIPSLKTVVKIAEGLNLELVFIDKTPSK</sequence>
<dbReference type="GO" id="GO:0003677">
    <property type="term" value="F:DNA binding"/>
    <property type="evidence" value="ECO:0007669"/>
    <property type="project" value="InterPro"/>
</dbReference>
<dbReference type="SUPFAM" id="SSF47413">
    <property type="entry name" value="lambda repressor-like DNA-binding domains"/>
    <property type="match status" value="1"/>
</dbReference>
<dbReference type="InterPro" id="IPR001387">
    <property type="entry name" value="Cro/C1-type_HTH"/>
</dbReference>
<gene>
    <name evidence="2" type="ORF">SAMN04489868_12118</name>
</gene>
<evidence type="ECO:0000313" key="3">
    <source>
        <dbReference type="Proteomes" id="UP000198668"/>
    </source>
</evidence>
<dbReference type="Pfam" id="PF01381">
    <property type="entry name" value="HTH_3"/>
    <property type="match status" value="1"/>
</dbReference>